<comment type="caution">
    <text evidence="1">The sequence shown here is derived from an EMBL/GenBank/DDBJ whole genome shotgun (WGS) entry which is preliminary data.</text>
</comment>
<evidence type="ECO:0000313" key="1">
    <source>
        <dbReference type="EMBL" id="KAH6923491.1"/>
    </source>
</evidence>
<protein>
    <submittedName>
        <fullName evidence="1">Uncharacterized protein</fullName>
    </submittedName>
</protein>
<reference evidence="1" key="1">
    <citation type="submission" date="2020-05" db="EMBL/GenBank/DDBJ databases">
        <title>Large-scale comparative analyses of tick genomes elucidate their genetic diversity and vector capacities.</title>
        <authorList>
            <person name="Jia N."/>
            <person name="Wang J."/>
            <person name="Shi W."/>
            <person name="Du L."/>
            <person name="Sun Y."/>
            <person name="Zhan W."/>
            <person name="Jiang J."/>
            <person name="Wang Q."/>
            <person name="Zhang B."/>
            <person name="Ji P."/>
            <person name="Sakyi L.B."/>
            <person name="Cui X."/>
            <person name="Yuan T."/>
            <person name="Jiang B."/>
            <person name="Yang W."/>
            <person name="Lam T.T.-Y."/>
            <person name="Chang Q."/>
            <person name="Ding S."/>
            <person name="Wang X."/>
            <person name="Zhu J."/>
            <person name="Ruan X."/>
            <person name="Zhao L."/>
            <person name="Wei J."/>
            <person name="Que T."/>
            <person name="Du C."/>
            <person name="Cheng J."/>
            <person name="Dai P."/>
            <person name="Han X."/>
            <person name="Huang E."/>
            <person name="Gao Y."/>
            <person name="Liu J."/>
            <person name="Shao H."/>
            <person name="Ye R."/>
            <person name="Li L."/>
            <person name="Wei W."/>
            <person name="Wang X."/>
            <person name="Wang C."/>
            <person name="Yang T."/>
            <person name="Huo Q."/>
            <person name="Li W."/>
            <person name="Guo W."/>
            <person name="Chen H."/>
            <person name="Zhou L."/>
            <person name="Ni X."/>
            <person name="Tian J."/>
            <person name="Zhou Y."/>
            <person name="Sheng Y."/>
            <person name="Liu T."/>
            <person name="Pan Y."/>
            <person name="Xia L."/>
            <person name="Li J."/>
            <person name="Zhao F."/>
            <person name="Cao W."/>
        </authorList>
    </citation>
    <scope>NUCLEOTIDE SEQUENCE</scope>
    <source>
        <strain evidence="1">Hyas-2018</strain>
    </source>
</reference>
<dbReference type="EMBL" id="CM023488">
    <property type="protein sequence ID" value="KAH6923491.1"/>
    <property type="molecule type" value="Genomic_DNA"/>
</dbReference>
<proteinExistence type="predicted"/>
<keyword evidence="2" id="KW-1185">Reference proteome</keyword>
<sequence>MYCAHGVRHDACCEKLTEGANAKPFLACNSRRGIASSIATSLLGDVELENFENGHTSETLVRHVVRAATNVTLNNFCKLRNDTIQSTAQKRLQTER</sequence>
<dbReference type="Proteomes" id="UP000821845">
    <property type="component" value="Chromosome 8"/>
</dbReference>
<evidence type="ECO:0000313" key="2">
    <source>
        <dbReference type="Proteomes" id="UP000821845"/>
    </source>
</evidence>
<accession>A0ACB7RLF6</accession>
<organism evidence="1 2">
    <name type="scientific">Hyalomma asiaticum</name>
    <name type="common">Tick</name>
    <dbReference type="NCBI Taxonomy" id="266040"/>
    <lineage>
        <taxon>Eukaryota</taxon>
        <taxon>Metazoa</taxon>
        <taxon>Ecdysozoa</taxon>
        <taxon>Arthropoda</taxon>
        <taxon>Chelicerata</taxon>
        <taxon>Arachnida</taxon>
        <taxon>Acari</taxon>
        <taxon>Parasitiformes</taxon>
        <taxon>Ixodida</taxon>
        <taxon>Ixodoidea</taxon>
        <taxon>Ixodidae</taxon>
        <taxon>Hyalomminae</taxon>
        <taxon>Hyalomma</taxon>
    </lineage>
</organism>
<gene>
    <name evidence="1" type="ORF">HPB50_001953</name>
</gene>
<name>A0ACB7RLF6_HYAAI</name>